<feature type="transmembrane region" description="Helical" evidence="1">
    <location>
        <begin position="94"/>
        <end position="118"/>
    </location>
</feature>
<accession>A0A562UUP8</accession>
<reference evidence="2 3" key="1">
    <citation type="submission" date="2019-07" db="EMBL/GenBank/DDBJ databases">
        <title>Genomic Encyclopedia of Archaeal and Bacterial Type Strains, Phase II (KMG-II): from individual species to whole genera.</title>
        <authorList>
            <person name="Goeker M."/>
        </authorList>
    </citation>
    <scope>NUCLEOTIDE SEQUENCE [LARGE SCALE GENOMIC DNA]</scope>
    <source>
        <strain evidence="2 3">ATCC BAA-2084</strain>
    </source>
</reference>
<keyword evidence="3" id="KW-1185">Reference proteome</keyword>
<sequence>MILLDLMAAGGNLATDLLERTASTLRVQEIVRLSLAPAFLLAGIGAIMNVMMSRLIWVAERIERLEARSKGKDNPQTARELDWLRHRRKLAQRAVMLSTSAALTIAVVIALLFVSAFIKPQIGTVTALAWILTMVLLFSGLVNFARETMVAAKGHRDVNDQPEQKEIQPDE</sequence>
<feature type="transmembrane region" description="Helical" evidence="1">
    <location>
        <begin position="124"/>
        <end position="145"/>
    </location>
</feature>
<keyword evidence="1" id="KW-1133">Transmembrane helix</keyword>
<gene>
    <name evidence="2" type="ORF">JN10_0995</name>
</gene>
<name>A0A562UUP8_9SPHN</name>
<keyword evidence="1" id="KW-0472">Membrane</keyword>
<dbReference type="InterPro" id="IPR021279">
    <property type="entry name" value="DUF2721"/>
</dbReference>
<proteinExistence type="predicted"/>
<keyword evidence="1" id="KW-0812">Transmembrane</keyword>
<evidence type="ECO:0000313" key="2">
    <source>
        <dbReference type="EMBL" id="TWJ09364.1"/>
    </source>
</evidence>
<feature type="transmembrane region" description="Helical" evidence="1">
    <location>
        <begin position="35"/>
        <end position="59"/>
    </location>
</feature>
<organism evidence="2 3">
    <name type="scientific">Altererythrobacter ishigakiensis</name>
    <dbReference type="NCBI Taxonomy" id="476157"/>
    <lineage>
        <taxon>Bacteria</taxon>
        <taxon>Pseudomonadati</taxon>
        <taxon>Pseudomonadota</taxon>
        <taxon>Alphaproteobacteria</taxon>
        <taxon>Sphingomonadales</taxon>
        <taxon>Erythrobacteraceae</taxon>
        <taxon>Altererythrobacter</taxon>
    </lineage>
</organism>
<dbReference type="EMBL" id="VLLK01000001">
    <property type="protein sequence ID" value="TWJ09364.1"/>
    <property type="molecule type" value="Genomic_DNA"/>
</dbReference>
<protein>
    <submittedName>
        <fullName evidence="2">Uncharacterized protein DUF2721</fullName>
    </submittedName>
</protein>
<evidence type="ECO:0000313" key="3">
    <source>
        <dbReference type="Proteomes" id="UP000320547"/>
    </source>
</evidence>
<comment type="caution">
    <text evidence="2">The sequence shown here is derived from an EMBL/GenBank/DDBJ whole genome shotgun (WGS) entry which is preliminary data.</text>
</comment>
<dbReference type="STRING" id="476157.GCA_001663155_02356"/>
<dbReference type="Proteomes" id="UP000320547">
    <property type="component" value="Unassembled WGS sequence"/>
</dbReference>
<dbReference type="AlphaFoldDB" id="A0A562UUP8"/>
<dbReference type="RefSeq" id="WP_067601490.1">
    <property type="nucleotide sequence ID" value="NZ_CP015963.1"/>
</dbReference>
<evidence type="ECO:0000256" key="1">
    <source>
        <dbReference type="SAM" id="Phobius"/>
    </source>
</evidence>
<dbReference type="Pfam" id="PF11026">
    <property type="entry name" value="DUF2721"/>
    <property type="match status" value="1"/>
</dbReference>